<feature type="region of interest" description="Disordered" evidence="1">
    <location>
        <begin position="227"/>
        <end position="249"/>
    </location>
</feature>
<proteinExistence type="predicted"/>
<protein>
    <submittedName>
        <fullName evidence="2">Uncharacterized protein</fullName>
    </submittedName>
</protein>
<reference evidence="2" key="1">
    <citation type="journal article" date="2020" name="Nature">
        <title>Giant virus diversity and host interactions through global metagenomics.</title>
        <authorList>
            <person name="Schulz F."/>
            <person name="Roux S."/>
            <person name="Paez-Espino D."/>
            <person name="Jungbluth S."/>
            <person name="Walsh D.A."/>
            <person name="Denef V.J."/>
            <person name="McMahon K.D."/>
            <person name="Konstantinidis K.T."/>
            <person name="Eloe-Fadrosh E.A."/>
            <person name="Kyrpides N.C."/>
            <person name="Woyke T."/>
        </authorList>
    </citation>
    <scope>NUCLEOTIDE SEQUENCE</scope>
    <source>
        <strain evidence="2">GVMAG-M-3300017989-17</strain>
    </source>
</reference>
<sequence length="354" mass="40444">MANHTILSLSTDTSDFRRLDIQIHAHQDSPASLHDHVKKHLLHEHNQTDPVVYADESAFEWEKLPNGFYGVAESDRDAVTIWERYVKPGRLYGETPRRRSHRVFMAIVEDVSSQPSAPATTVVKPAASAGSGTSYDQVVQELKETLARRRAEKADKMVSIHPTWNIHVNPLWVESGAVASPPSYEQVMEDSDAYPVLYDDVDDESSSDEEYYQKVKTDVIHYLKPSHPYVDTSEDSSASVESSGDENSEEVADKYFTWPSLECPAEARHFSEFWTEPIFQVATDFAFGEETTPLLSSNERLIRDFDQVEEEPTLEWLESYQKIINDWRVARGLMPYYECDESIEYASDDWTSSE</sequence>
<accession>A0A6C0BLQ4</accession>
<dbReference type="EMBL" id="MN739202">
    <property type="protein sequence ID" value="QHS93305.1"/>
    <property type="molecule type" value="Genomic_DNA"/>
</dbReference>
<evidence type="ECO:0000256" key="1">
    <source>
        <dbReference type="SAM" id="MobiDB-lite"/>
    </source>
</evidence>
<organism evidence="2">
    <name type="scientific">viral metagenome</name>
    <dbReference type="NCBI Taxonomy" id="1070528"/>
    <lineage>
        <taxon>unclassified sequences</taxon>
        <taxon>metagenomes</taxon>
        <taxon>organismal metagenomes</taxon>
    </lineage>
</organism>
<dbReference type="AlphaFoldDB" id="A0A6C0BLQ4"/>
<name>A0A6C0BLQ4_9ZZZZ</name>
<evidence type="ECO:0000313" key="2">
    <source>
        <dbReference type="EMBL" id="QHS93305.1"/>
    </source>
</evidence>